<comment type="caution">
    <text evidence="3">The sequence shown here is derived from an EMBL/GenBank/DDBJ whole genome shotgun (WGS) entry which is preliminary data.</text>
</comment>
<dbReference type="EMBL" id="JXTH01000009">
    <property type="protein sequence ID" value="KIQ95149.1"/>
    <property type="molecule type" value="Genomic_DNA"/>
</dbReference>
<dbReference type="RefSeq" id="WP_043964791.1">
    <property type="nucleotide sequence ID" value="NZ_JXTH01000009.1"/>
</dbReference>
<organism evidence="3 4">
    <name type="scientific">Anoxybacillus thermarum</name>
    <dbReference type="NCBI Taxonomy" id="404937"/>
    <lineage>
        <taxon>Bacteria</taxon>
        <taxon>Bacillati</taxon>
        <taxon>Bacillota</taxon>
        <taxon>Bacilli</taxon>
        <taxon>Bacillales</taxon>
        <taxon>Anoxybacillaceae</taxon>
        <taxon>Anoxybacillus</taxon>
    </lineage>
</organism>
<keyword evidence="3" id="KW-0489">Methyltransferase</keyword>
<evidence type="ECO:0000259" key="2">
    <source>
        <dbReference type="Pfam" id="PF08484"/>
    </source>
</evidence>
<dbReference type="PANTHER" id="PTHR43861:SF5">
    <property type="entry name" value="BLL5978 PROTEIN"/>
    <property type="match status" value="1"/>
</dbReference>
<evidence type="ECO:0000259" key="1">
    <source>
        <dbReference type="Pfam" id="PF08421"/>
    </source>
</evidence>
<keyword evidence="4" id="KW-1185">Reference proteome</keyword>
<dbReference type="Pfam" id="PF13489">
    <property type="entry name" value="Methyltransf_23"/>
    <property type="match status" value="1"/>
</dbReference>
<sequence length="394" mass="45333">MKKYHVTEHCRLCGSTKLDELYHNKSLPVAGIYFDSYSDHHHVNVPLTVVLCDECGLVQLRETINPSIYEQYHFIGNSALSYEQHLIWVARKLVEVFKLESKRIFEIGASNGVLLKYLRDFGGNEIFGVEPSHKLCEDARKFEVNLEPRFFNREYVNDSRTKYDCVIVRHVLEHIHELEGFVQLIDEVLEENGIVIVEVPSLNEMIIQKNYSNIFHEHLNYFSEQTLNYLLSKVSLTPVYMKCVDIHGGAIFGVYKKGETGNVFTKEERQLDRSKIKSFFDAYDQYYTLLSDKVSRMNAQNKIVHGFGASHRTFTILGCSNLTNENIPYIYDSNPLLHGKTLNGIGSKIVPPQLIEEHSPDAIAIFATSYEKEISELLRNQYKYSGEIVSIKEG</sequence>
<feature type="domain" description="C-methyltransferase" evidence="2">
    <location>
        <begin position="265"/>
        <end position="389"/>
    </location>
</feature>
<feature type="domain" description="Methyltransferase putative zinc binding" evidence="1">
    <location>
        <begin position="10"/>
        <end position="67"/>
    </location>
</feature>
<keyword evidence="3" id="KW-0808">Transferase</keyword>
<proteinExistence type="predicted"/>
<dbReference type="InterPro" id="IPR013691">
    <property type="entry name" value="MeTrfase_14"/>
</dbReference>
<dbReference type="Gene3D" id="6.20.50.110">
    <property type="entry name" value="Methyltransferase, zinc-binding domain"/>
    <property type="match status" value="1"/>
</dbReference>
<accession>A0A0D0R0A2</accession>
<name>A0A0D0R0A2_9BACL</name>
<keyword evidence="3" id="KW-0830">Ubiquinone</keyword>
<dbReference type="AlphaFoldDB" id="A0A0D0R0A2"/>
<dbReference type="CDD" id="cd02440">
    <property type="entry name" value="AdoMet_MTases"/>
    <property type="match status" value="1"/>
</dbReference>
<evidence type="ECO:0000313" key="4">
    <source>
        <dbReference type="Proteomes" id="UP000032102"/>
    </source>
</evidence>
<dbReference type="InterPro" id="IPR038576">
    <property type="entry name" value="Methyltransf_Zn-bd_dom_put_sf"/>
</dbReference>
<dbReference type="InterPro" id="IPR013630">
    <property type="entry name" value="Methyltransf_Zn-bd_dom_put"/>
</dbReference>
<dbReference type="Proteomes" id="UP000032102">
    <property type="component" value="Unassembled WGS sequence"/>
</dbReference>
<dbReference type="Gene3D" id="3.40.50.150">
    <property type="entry name" value="Vaccinia Virus protein VP39"/>
    <property type="match status" value="1"/>
</dbReference>
<evidence type="ECO:0000313" key="3">
    <source>
        <dbReference type="EMBL" id="KIQ95149.1"/>
    </source>
</evidence>
<dbReference type="PANTHER" id="PTHR43861">
    <property type="entry name" value="TRANS-ACONITATE 2-METHYLTRANSFERASE-RELATED"/>
    <property type="match status" value="1"/>
</dbReference>
<dbReference type="InterPro" id="IPR029063">
    <property type="entry name" value="SAM-dependent_MTases_sf"/>
</dbReference>
<dbReference type="GO" id="GO:0032259">
    <property type="term" value="P:methylation"/>
    <property type="evidence" value="ECO:0007669"/>
    <property type="project" value="UniProtKB-KW"/>
</dbReference>
<dbReference type="SUPFAM" id="SSF53335">
    <property type="entry name" value="S-adenosyl-L-methionine-dependent methyltransferases"/>
    <property type="match status" value="1"/>
</dbReference>
<dbReference type="PATRIC" id="fig|404937.3.peg.715"/>
<dbReference type="Gene3D" id="3.40.50.720">
    <property type="entry name" value="NAD(P)-binding Rossmann-like Domain"/>
    <property type="match status" value="1"/>
</dbReference>
<dbReference type="GO" id="GO:0008168">
    <property type="term" value="F:methyltransferase activity"/>
    <property type="evidence" value="ECO:0007669"/>
    <property type="project" value="UniProtKB-KW"/>
</dbReference>
<dbReference type="Pfam" id="PF08484">
    <property type="entry name" value="Methyltransf_14"/>
    <property type="match status" value="1"/>
</dbReference>
<reference evidence="3 4" key="1">
    <citation type="submission" date="2015-01" db="EMBL/GenBank/DDBJ databases">
        <title>Draft genome of Anoxybacillus thermarum strain AF/04.</title>
        <authorList>
            <person name="Poli A."/>
            <person name="Nicolaus B."/>
            <person name="Chan K.-G."/>
            <person name="Kahar U.M."/>
            <person name="Yaakob A.S."/>
            <person name="Chan C.S."/>
            <person name="Goh K.M."/>
        </authorList>
    </citation>
    <scope>NUCLEOTIDE SEQUENCE [LARGE SCALE GENOMIC DNA]</scope>
    <source>
        <strain evidence="3 4">AF/04</strain>
    </source>
</reference>
<dbReference type="Pfam" id="PF08421">
    <property type="entry name" value="Methyltransf_13"/>
    <property type="match status" value="1"/>
</dbReference>
<protein>
    <submittedName>
        <fullName evidence="3">Bifunctional 3-demethylubiquinone-9 3-methyltransferase/ 2-octaprenyl-6-hydroxy phenol methylase</fullName>
    </submittedName>
</protein>
<gene>
    <name evidence="3" type="ORF">LH47_00696</name>
</gene>